<dbReference type="AlphaFoldDB" id="A0A1T4YV64"/>
<sequence length="344" mass="39190">MLLDFHVFGFIGEAKFTLMSACPEIIPYQDGVVAREALAEFLHQGWPDVPVKLWRQRFTHWWDENPVRSPQSHLGYVALKEGEVIGFAGGIPALFAWQGQPVQGGYATSFRVHEDYPRIAAEMFLAQRELMKEYLIVHSTPLPRIREALLKLGARAETQITCHYLALGKLACFNGLQSWPSLDPSLRVIKDLTEVHQLARPYRDAERLEKWVSLDSLKWYQASPVRKHHFVGVVDAQGTLSSFVFITPRRRKGLPAWDVVETFTTREESHELLALIGAVTQDPGLLPYDHGRLLTIADFEQEPAFFGMPALLRRQEEVCHYFLLPPAFQHVRKHTVLAEGDIGM</sequence>
<keyword evidence="2" id="KW-1185">Reference proteome</keyword>
<accession>A0A1T4YV64</accession>
<proteinExistence type="predicted"/>
<dbReference type="SUPFAM" id="SSF55729">
    <property type="entry name" value="Acyl-CoA N-acyltransferases (Nat)"/>
    <property type="match status" value="1"/>
</dbReference>
<dbReference type="Proteomes" id="UP000190774">
    <property type="component" value="Unassembled WGS sequence"/>
</dbReference>
<evidence type="ECO:0000313" key="1">
    <source>
        <dbReference type="EMBL" id="SKB05737.1"/>
    </source>
</evidence>
<dbReference type="InterPro" id="IPR016181">
    <property type="entry name" value="Acyl_CoA_acyltransferase"/>
</dbReference>
<dbReference type="STRING" id="48467.SAMN02745166_04322"/>
<gene>
    <name evidence="1" type="ORF">SAMN02745166_04322</name>
</gene>
<dbReference type="EMBL" id="FUYE01000019">
    <property type="protein sequence ID" value="SKB05737.1"/>
    <property type="molecule type" value="Genomic_DNA"/>
</dbReference>
<reference evidence="2" key="1">
    <citation type="submission" date="2017-02" db="EMBL/GenBank/DDBJ databases">
        <authorList>
            <person name="Varghese N."/>
            <person name="Submissions S."/>
        </authorList>
    </citation>
    <scope>NUCLEOTIDE SEQUENCE [LARGE SCALE GENOMIC DNA]</scope>
    <source>
        <strain evidence="2">ATCC 700200</strain>
    </source>
</reference>
<name>A0A1T4YV64_9BACT</name>
<protein>
    <recommendedName>
        <fullName evidence="3">Acetyltransferase (GNAT) domain-containing protein</fullName>
    </recommendedName>
</protein>
<organism evidence="1 2">
    <name type="scientific">Prosthecobacter debontii</name>
    <dbReference type="NCBI Taxonomy" id="48467"/>
    <lineage>
        <taxon>Bacteria</taxon>
        <taxon>Pseudomonadati</taxon>
        <taxon>Verrucomicrobiota</taxon>
        <taxon>Verrucomicrobiia</taxon>
        <taxon>Verrucomicrobiales</taxon>
        <taxon>Verrucomicrobiaceae</taxon>
        <taxon>Prosthecobacter</taxon>
    </lineage>
</organism>
<evidence type="ECO:0008006" key="3">
    <source>
        <dbReference type="Google" id="ProtNLM"/>
    </source>
</evidence>
<evidence type="ECO:0000313" key="2">
    <source>
        <dbReference type="Proteomes" id="UP000190774"/>
    </source>
</evidence>